<keyword evidence="1" id="KW-1133">Transmembrane helix</keyword>
<evidence type="ECO:0000313" key="3">
    <source>
        <dbReference type="Proteomes" id="UP000294257"/>
    </source>
</evidence>
<evidence type="ECO:0008006" key="4">
    <source>
        <dbReference type="Google" id="ProtNLM"/>
    </source>
</evidence>
<dbReference type="EMBL" id="SGWQ01000005">
    <property type="protein sequence ID" value="RZS37497.1"/>
    <property type="molecule type" value="Genomic_DNA"/>
</dbReference>
<feature type="transmembrane region" description="Helical" evidence="1">
    <location>
        <begin position="21"/>
        <end position="44"/>
    </location>
</feature>
<protein>
    <recommendedName>
        <fullName evidence="4">LigA protein</fullName>
    </recommendedName>
</protein>
<name>A0A4Q7KMJ4_9PSEU</name>
<organism evidence="2 3">
    <name type="scientific">Herbihabitans rhizosphaerae</name>
    <dbReference type="NCBI Taxonomy" id="1872711"/>
    <lineage>
        <taxon>Bacteria</taxon>
        <taxon>Bacillati</taxon>
        <taxon>Actinomycetota</taxon>
        <taxon>Actinomycetes</taxon>
        <taxon>Pseudonocardiales</taxon>
        <taxon>Pseudonocardiaceae</taxon>
        <taxon>Herbihabitans</taxon>
    </lineage>
</organism>
<keyword evidence="3" id="KW-1185">Reference proteome</keyword>
<evidence type="ECO:0000256" key="1">
    <source>
        <dbReference type="SAM" id="Phobius"/>
    </source>
</evidence>
<evidence type="ECO:0000313" key="2">
    <source>
        <dbReference type="EMBL" id="RZS37497.1"/>
    </source>
</evidence>
<feature type="transmembrane region" description="Helical" evidence="1">
    <location>
        <begin position="139"/>
        <end position="162"/>
    </location>
</feature>
<dbReference type="AlphaFoldDB" id="A0A4Q7KMJ4"/>
<feature type="transmembrane region" description="Helical" evidence="1">
    <location>
        <begin position="189"/>
        <end position="213"/>
    </location>
</feature>
<keyword evidence="1" id="KW-0812">Transmembrane</keyword>
<feature type="transmembrane region" description="Helical" evidence="1">
    <location>
        <begin position="299"/>
        <end position="317"/>
    </location>
</feature>
<feature type="transmembrane region" description="Helical" evidence="1">
    <location>
        <begin position="225"/>
        <end position="246"/>
    </location>
</feature>
<dbReference type="RefSeq" id="WP_130344995.1">
    <property type="nucleotide sequence ID" value="NZ_SGWQ01000005.1"/>
</dbReference>
<feature type="transmembrane region" description="Helical" evidence="1">
    <location>
        <begin position="253"/>
        <end position="279"/>
    </location>
</feature>
<gene>
    <name evidence="2" type="ORF">EV193_10552</name>
</gene>
<keyword evidence="1" id="KW-0472">Membrane</keyword>
<feature type="transmembrane region" description="Helical" evidence="1">
    <location>
        <begin position="64"/>
        <end position="84"/>
    </location>
</feature>
<reference evidence="2 3" key="1">
    <citation type="submission" date="2019-02" db="EMBL/GenBank/DDBJ databases">
        <title>Genomic Encyclopedia of Type Strains, Phase IV (KMG-IV): sequencing the most valuable type-strain genomes for metagenomic binning, comparative biology and taxonomic classification.</title>
        <authorList>
            <person name="Goeker M."/>
        </authorList>
    </citation>
    <scope>NUCLEOTIDE SEQUENCE [LARGE SCALE GENOMIC DNA]</scope>
    <source>
        <strain evidence="2 3">DSM 101727</strain>
    </source>
</reference>
<comment type="caution">
    <text evidence="2">The sequence shown here is derived from an EMBL/GenBank/DDBJ whole genome shotgun (WGS) entry which is preliminary data.</text>
</comment>
<dbReference type="Proteomes" id="UP000294257">
    <property type="component" value="Unassembled WGS sequence"/>
</dbReference>
<accession>A0A4Q7KMJ4</accession>
<proteinExistence type="predicted"/>
<sequence length="336" mass="35282">MTTATVSAPVPGHYRPSRLTVIRYVVGYAAILGTIPYLALKFAWLSGSTIGFRDTSLASDNSIVVLNGVTAGMDLIAVLIALAFTHAWGQRLPAWLVIVPMWVATGLLVPIAIMLPLAGMGELVASDASSTDPGVLEPWVQPMVYGGFAWQGVMLVIAFLLYARVRWAAVFTARTEAARPGATHAVQKALATGTALAAALIALGYLGVAVGAFTQGRESMPVTGHLVYAMHGVLVIAGAGGLLAMVRRWRGPFWLPLALAWTGAGGMFAWGAWTLTVVLADTALSGGAQTPVLDNMLNFGKLVLGVVIGVTSLMLLAERPATNPAAHPRRSRFDQA</sequence>
<feature type="transmembrane region" description="Helical" evidence="1">
    <location>
        <begin position="96"/>
        <end position="119"/>
    </location>
</feature>
<dbReference type="OrthoDB" id="4964568at2"/>